<evidence type="ECO:0000313" key="1">
    <source>
        <dbReference type="EnsemblMetazoa" id="GMOY010567-PA"/>
    </source>
</evidence>
<dbReference type="Proteomes" id="UP000092444">
    <property type="component" value="Unassembled WGS sequence"/>
</dbReference>
<accession>A0A1B0GB83</accession>
<sequence>MRTNKVSNKVLSPCYMKRKLPLSVVFEEGMLLVAEEKLKLEQDITSNEKDVEVQETKSTGFDDLVKV</sequence>
<dbReference type="VEuPathDB" id="VectorBase:GMOY010567"/>
<dbReference type="EMBL" id="CCAG010011560">
    <property type="status" value="NOT_ANNOTATED_CDS"/>
    <property type="molecule type" value="Genomic_DNA"/>
</dbReference>
<protein>
    <submittedName>
        <fullName evidence="1">Uncharacterized protein</fullName>
    </submittedName>
</protein>
<dbReference type="AlphaFoldDB" id="A0A1B0GB83"/>
<evidence type="ECO:0000313" key="2">
    <source>
        <dbReference type="Proteomes" id="UP000092444"/>
    </source>
</evidence>
<dbReference type="EMBL" id="CCAG010011561">
    <property type="status" value="NOT_ANNOTATED_CDS"/>
    <property type="molecule type" value="Genomic_DNA"/>
</dbReference>
<proteinExistence type="predicted"/>
<dbReference type="EnsemblMetazoa" id="GMOY010567-RA">
    <property type="protein sequence ID" value="GMOY010567-PA"/>
    <property type="gene ID" value="GMOY010567"/>
</dbReference>
<reference evidence="1" key="1">
    <citation type="submission" date="2020-05" db="UniProtKB">
        <authorList>
            <consortium name="EnsemblMetazoa"/>
        </authorList>
    </citation>
    <scope>IDENTIFICATION</scope>
    <source>
        <strain evidence="1">Yale</strain>
    </source>
</reference>
<keyword evidence="2" id="KW-1185">Reference proteome</keyword>
<name>A0A1B0GB83_GLOMM</name>
<organism evidence="1 2">
    <name type="scientific">Glossina morsitans morsitans</name>
    <name type="common">Savannah tsetse fly</name>
    <dbReference type="NCBI Taxonomy" id="37546"/>
    <lineage>
        <taxon>Eukaryota</taxon>
        <taxon>Metazoa</taxon>
        <taxon>Ecdysozoa</taxon>
        <taxon>Arthropoda</taxon>
        <taxon>Hexapoda</taxon>
        <taxon>Insecta</taxon>
        <taxon>Pterygota</taxon>
        <taxon>Neoptera</taxon>
        <taxon>Endopterygota</taxon>
        <taxon>Diptera</taxon>
        <taxon>Brachycera</taxon>
        <taxon>Muscomorpha</taxon>
        <taxon>Hippoboscoidea</taxon>
        <taxon>Glossinidae</taxon>
        <taxon>Glossina</taxon>
    </lineage>
</organism>